<dbReference type="PANTHER" id="PTHR34351">
    <property type="entry name" value="SLR1927 PROTEIN-RELATED"/>
    <property type="match status" value="1"/>
</dbReference>
<keyword evidence="1" id="KW-0472">Membrane</keyword>
<accession>A0A0F9WJZ1</accession>
<evidence type="ECO:0000256" key="1">
    <source>
        <dbReference type="SAM" id="Phobius"/>
    </source>
</evidence>
<dbReference type="EMBL" id="LAZR01000001">
    <property type="protein sequence ID" value="KKO12898.1"/>
    <property type="molecule type" value="Genomic_DNA"/>
</dbReference>
<dbReference type="AlphaFoldDB" id="A0A0F9WJZ1"/>
<sequence length="341" mass="37702">MDIGLRQRAVGLKQRWHALRAERQARWLARRVPPVSHLQLSQKTIFILPTLHGSLFGVGAIIVLVIAIAERNVVSFLVSALMLSVFLLSLVLCYRNLSGLRLTAQDVDSALPRQRCFVGDTAQFIVTLTSAGRRRSHKDLWLGFSADASQLISLTPGASITVSLGAQTTRRGLLDAPRLILRTRYPAGLWQAWSRPDLAMRCLVYPQPRICVLPPAALQSAASGAGQQHAARQAGVDDFVGLRDYQTGDAIRRVAWRSLARGQGLKTKQFVREADPQILLSFKDFAGHDAEHVLSCLCFQVLQLSRRRQTLALQLPGNSLIKPGQGDAHKHRLLQALALWI</sequence>
<comment type="caution">
    <text evidence="2">The sequence shown here is derived from an EMBL/GenBank/DDBJ whole genome shotgun (WGS) entry which is preliminary data.</text>
</comment>
<name>A0A0F9WJZ1_9ZZZZ</name>
<protein>
    <submittedName>
        <fullName evidence="2">Uncharacterized protein</fullName>
    </submittedName>
</protein>
<keyword evidence="1" id="KW-1133">Transmembrane helix</keyword>
<reference evidence="2" key="1">
    <citation type="journal article" date="2015" name="Nature">
        <title>Complex archaea that bridge the gap between prokaryotes and eukaryotes.</title>
        <authorList>
            <person name="Spang A."/>
            <person name="Saw J.H."/>
            <person name="Jorgensen S.L."/>
            <person name="Zaremba-Niedzwiedzka K."/>
            <person name="Martijn J."/>
            <person name="Lind A.E."/>
            <person name="van Eijk R."/>
            <person name="Schleper C."/>
            <person name="Guy L."/>
            <person name="Ettema T.J."/>
        </authorList>
    </citation>
    <scope>NUCLEOTIDE SEQUENCE</scope>
</reference>
<keyword evidence="1" id="KW-0812">Transmembrane</keyword>
<organism evidence="2">
    <name type="scientific">marine sediment metagenome</name>
    <dbReference type="NCBI Taxonomy" id="412755"/>
    <lineage>
        <taxon>unclassified sequences</taxon>
        <taxon>metagenomes</taxon>
        <taxon>ecological metagenomes</taxon>
    </lineage>
</organism>
<dbReference type="PANTHER" id="PTHR34351:SF1">
    <property type="entry name" value="SLR1927 PROTEIN"/>
    <property type="match status" value="1"/>
</dbReference>
<evidence type="ECO:0000313" key="2">
    <source>
        <dbReference type="EMBL" id="KKO12898.1"/>
    </source>
</evidence>
<gene>
    <name evidence="2" type="ORF">LCGC14_0009150</name>
</gene>
<feature type="transmembrane region" description="Helical" evidence="1">
    <location>
        <begin position="45"/>
        <end position="68"/>
    </location>
</feature>
<feature type="transmembrane region" description="Helical" evidence="1">
    <location>
        <begin position="74"/>
        <end position="94"/>
    </location>
</feature>
<proteinExistence type="predicted"/>